<dbReference type="PANTHER" id="PTHR11206">
    <property type="entry name" value="MULTIDRUG RESISTANCE PROTEIN"/>
    <property type="match status" value="1"/>
</dbReference>
<proteinExistence type="predicted"/>
<keyword evidence="1" id="KW-0812">Transmembrane</keyword>
<feature type="transmembrane region" description="Helical" evidence="1">
    <location>
        <begin position="45"/>
        <end position="64"/>
    </location>
</feature>
<reference evidence="2" key="1">
    <citation type="submission" date="2022-12" db="EMBL/GenBank/DDBJ databases">
        <title>Draft genome assemblies for two species of Escallonia (Escalloniales).</title>
        <authorList>
            <person name="Chanderbali A."/>
            <person name="Dervinis C."/>
            <person name="Anghel I."/>
            <person name="Soltis D."/>
            <person name="Soltis P."/>
            <person name="Zapata F."/>
        </authorList>
    </citation>
    <scope>NUCLEOTIDE SEQUENCE</scope>
    <source>
        <strain evidence="2">UCBG92.1500</strain>
        <tissue evidence="2">Leaf</tissue>
    </source>
</reference>
<protein>
    <submittedName>
        <fullName evidence="2">Uncharacterized protein</fullName>
    </submittedName>
</protein>
<evidence type="ECO:0000256" key="1">
    <source>
        <dbReference type="SAM" id="Phobius"/>
    </source>
</evidence>
<keyword evidence="3" id="KW-1185">Reference proteome</keyword>
<dbReference type="AlphaFoldDB" id="A0AA88QII9"/>
<sequence>MIGYVAKMMPLLALSDFLEGFQCVLSGTVRGRGWQNLCANINLGAYYVVAVPCAVLFAFGLRIGGMEFETGGSSTRCGEEGSWSSDTPKHSLRALNWTRDGYVLFLARPHGSRNSEDGSKRRADTA</sequence>
<keyword evidence="1" id="KW-1133">Transmembrane helix</keyword>
<organism evidence="2 3">
    <name type="scientific">Escallonia rubra</name>
    <dbReference type="NCBI Taxonomy" id="112253"/>
    <lineage>
        <taxon>Eukaryota</taxon>
        <taxon>Viridiplantae</taxon>
        <taxon>Streptophyta</taxon>
        <taxon>Embryophyta</taxon>
        <taxon>Tracheophyta</taxon>
        <taxon>Spermatophyta</taxon>
        <taxon>Magnoliopsida</taxon>
        <taxon>eudicotyledons</taxon>
        <taxon>Gunneridae</taxon>
        <taxon>Pentapetalae</taxon>
        <taxon>asterids</taxon>
        <taxon>campanulids</taxon>
        <taxon>Escalloniales</taxon>
        <taxon>Escalloniaceae</taxon>
        <taxon>Escallonia</taxon>
    </lineage>
</organism>
<gene>
    <name evidence="2" type="ORF">RJ640_028562</name>
</gene>
<keyword evidence="1" id="KW-0472">Membrane</keyword>
<accession>A0AA88QII9</accession>
<evidence type="ECO:0000313" key="2">
    <source>
        <dbReference type="EMBL" id="KAK2970473.1"/>
    </source>
</evidence>
<dbReference type="Proteomes" id="UP001187471">
    <property type="component" value="Unassembled WGS sequence"/>
</dbReference>
<evidence type="ECO:0000313" key="3">
    <source>
        <dbReference type="Proteomes" id="UP001187471"/>
    </source>
</evidence>
<name>A0AA88QII9_9ASTE</name>
<comment type="caution">
    <text evidence="2">The sequence shown here is derived from an EMBL/GenBank/DDBJ whole genome shotgun (WGS) entry which is preliminary data.</text>
</comment>
<dbReference type="EMBL" id="JAVXUO010002709">
    <property type="protein sequence ID" value="KAK2970473.1"/>
    <property type="molecule type" value="Genomic_DNA"/>
</dbReference>